<comment type="catalytic activity">
    <reaction evidence="13">
        <text>dUMP + (6R)-5,10-methylene-5,6,7,8-tetrahydrofolate = 7,8-dihydrofolate + dTMP</text>
        <dbReference type="Rhea" id="RHEA:12104"/>
        <dbReference type="ChEBI" id="CHEBI:15636"/>
        <dbReference type="ChEBI" id="CHEBI:57451"/>
        <dbReference type="ChEBI" id="CHEBI:63528"/>
        <dbReference type="ChEBI" id="CHEBI:246422"/>
        <dbReference type="EC" id="2.1.1.45"/>
    </reaction>
</comment>
<sequence length="546" mass="60768">MSGNVGKAACLPVSLAVAVAESGSGIGIEGRLPWRLRNELRVFKLLTSTAREEGKKNAVIMGRKTWTSIPAKMRPLEGRVNVVLSTRAADKSGAEAVRKELDIPKEVDIFASLDAALKELSARPDVERAIVIGGASVYAEALAHEACDSVFLTRVYGDFKCDTFFPEIDEAVFRCAGHPDLAPQGRQEEDGIQYEFLHFVRKASEADVDPAAEASDRRRSTSPEPAAATTDSPEAETEAPFTENARPPIAHPVTKRSSCHEELQYLDMVRYVLEHGDDRGDRTGTGTLSTFGTTMRFSLRNDTIPLLTTKRVFWRGVAEELLWFMSGDTSAKTLQEKNIHIWDGNGSREYLDKIGLTDREEGDLGPVYGFQWRHFGADYTTMHDDYSGKGVDQLAQLVHTIKTNPNDRRMILSAWNPAAFHLMALPPCHMFAQFYVSKGELSCQMYQRSGDIGLGVPFNIASYALLTHLLAKCTGLRAGEFIHVIGDCHIYKNHVEPLKEQLLRDPRPFPTLKINTDNTDIDGFKYEDLELVGYKPHKTIKMEMSV</sequence>
<evidence type="ECO:0000256" key="2">
    <source>
        <dbReference type="ARBA" id="ARBA00006900"/>
    </source>
</evidence>
<dbReference type="CDD" id="cd00351">
    <property type="entry name" value="TS_Pyrimidine_HMase"/>
    <property type="match status" value="1"/>
</dbReference>
<evidence type="ECO:0000256" key="18">
    <source>
        <dbReference type="SAM" id="MobiDB-lite"/>
    </source>
</evidence>
<gene>
    <name evidence="20" type="ORF">FCC1311_090472</name>
</gene>
<evidence type="ECO:0000256" key="14">
    <source>
        <dbReference type="ARBA" id="ARBA00048873"/>
    </source>
</evidence>
<evidence type="ECO:0000256" key="13">
    <source>
        <dbReference type="ARBA" id="ARBA00047344"/>
    </source>
</evidence>
<evidence type="ECO:0000256" key="16">
    <source>
        <dbReference type="PIRSR" id="PIRSR000389-1"/>
    </source>
</evidence>
<dbReference type="PROSITE" id="PS51330">
    <property type="entry name" value="DHFR_2"/>
    <property type="match status" value="1"/>
</dbReference>
<dbReference type="Gene3D" id="3.40.430.10">
    <property type="entry name" value="Dihydrofolate Reductase, subunit A"/>
    <property type="match status" value="1"/>
</dbReference>
<dbReference type="CDD" id="cd00209">
    <property type="entry name" value="DHFR"/>
    <property type="match status" value="1"/>
</dbReference>
<evidence type="ECO:0000256" key="1">
    <source>
        <dbReference type="ARBA" id="ARBA00004903"/>
    </source>
</evidence>
<dbReference type="HAMAP" id="MF_00008">
    <property type="entry name" value="Thymidy_synth_bact"/>
    <property type="match status" value="1"/>
</dbReference>
<dbReference type="GO" id="GO:0006730">
    <property type="term" value="P:one-carbon metabolic process"/>
    <property type="evidence" value="ECO:0007669"/>
    <property type="project" value="UniProtKB-KW"/>
</dbReference>
<dbReference type="InterPro" id="IPR000398">
    <property type="entry name" value="Thymidylate_synthase"/>
</dbReference>
<comment type="function">
    <text evidence="12">Bifunctional enzyme. Involved in de novo dTMP biosynthesis. Key enzyme in folate metabolism. Catalyzes an essential reaction for de novo glycine and purine synthesis, DNA precursor synthesis, and for the conversion of dUMP to dTMP.</text>
</comment>
<evidence type="ECO:0000256" key="3">
    <source>
        <dbReference type="ARBA" id="ARBA00010176"/>
    </source>
</evidence>
<dbReference type="GO" id="GO:0006231">
    <property type="term" value="P:dTMP biosynthetic process"/>
    <property type="evidence" value="ECO:0007669"/>
    <property type="project" value="InterPro"/>
</dbReference>
<dbReference type="AlphaFoldDB" id="A0A2R5GPL8"/>
<evidence type="ECO:0000256" key="17">
    <source>
        <dbReference type="PROSITE-ProRule" id="PRU10016"/>
    </source>
</evidence>
<evidence type="ECO:0000256" key="8">
    <source>
        <dbReference type="ARBA" id="ARBA00022727"/>
    </source>
</evidence>
<comment type="caution">
    <text evidence="20">The sequence shown here is derived from an EMBL/GenBank/DDBJ whole genome shotgun (WGS) entry which is preliminary data.</text>
</comment>
<evidence type="ECO:0000259" key="19">
    <source>
        <dbReference type="PROSITE" id="PS51330"/>
    </source>
</evidence>
<dbReference type="GO" id="GO:0004146">
    <property type="term" value="F:dihydrofolate reductase activity"/>
    <property type="evidence" value="ECO:0007669"/>
    <property type="project" value="UniProtKB-EC"/>
</dbReference>
<comment type="catalytic activity">
    <reaction evidence="14">
        <text>(6S)-5,6,7,8-tetrahydrofolate + NADP(+) = 7,8-dihydrofolate + NADPH + H(+)</text>
        <dbReference type="Rhea" id="RHEA:15009"/>
        <dbReference type="ChEBI" id="CHEBI:15378"/>
        <dbReference type="ChEBI" id="CHEBI:57451"/>
        <dbReference type="ChEBI" id="CHEBI:57453"/>
        <dbReference type="ChEBI" id="CHEBI:57783"/>
        <dbReference type="ChEBI" id="CHEBI:58349"/>
        <dbReference type="EC" id="1.5.1.3"/>
    </reaction>
</comment>
<keyword evidence="10 15" id="KW-0560">Oxidoreductase</keyword>
<evidence type="ECO:0000256" key="6">
    <source>
        <dbReference type="ARBA" id="ARBA00022603"/>
    </source>
</evidence>
<dbReference type="InterPro" id="IPR036926">
    <property type="entry name" value="Thymidate_synth/dCMP_Mease_sf"/>
</dbReference>
<protein>
    <recommendedName>
        <fullName evidence="4 15">Bifunctional dihydrofolate reductase-thymidylate synthase</fullName>
    </recommendedName>
</protein>
<dbReference type="NCBIfam" id="TIGR03284">
    <property type="entry name" value="thym_sym"/>
    <property type="match status" value="1"/>
</dbReference>
<dbReference type="SUPFAM" id="SSF55831">
    <property type="entry name" value="Thymidylate synthase/dCMP hydroxymethylase"/>
    <property type="match status" value="1"/>
</dbReference>
<dbReference type="PRINTS" id="PR00108">
    <property type="entry name" value="THYMDSNTHASE"/>
</dbReference>
<keyword evidence="7 15" id="KW-0808">Transferase</keyword>
<keyword evidence="11" id="KW-0511">Multifunctional enzyme</keyword>
<dbReference type="SUPFAM" id="SSF53597">
    <property type="entry name" value="Dihydrofolate reductase-like"/>
    <property type="match status" value="1"/>
</dbReference>
<keyword evidence="5 15" id="KW-0554">One-carbon metabolism</keyword>
<dbReference type="PANTHER" id="PTHR11548">
    <property type="entry name" value="THYMIDYLATE SYNTHASE 1"/>
    <property type="match status" value="1"/>
</dbReference>
<evidence type="ECO:0000256" key="10">
    <source>
        <dbReference type="ARBA" id="ARBA00023002"/>
    </source>
</evidence>
<reference evidence="20 21" key="1">
    <citation type="submission" date="2017-12" db="EMBL/GenBank/DDBJ databases">
        <title>Sequencing, de novo assembly and annotation of complete genome of a new Thraustochytrid species, strain FCC1311.</title>
        <authorList>
            <person name="Sedici K."/>
            <person name="Godart F."/>
            <person name="Aiese Cigliano R."/>
            <person name="Sanseverino W."/>
            <person name="Barakat M."/>
            <person name="Ortet P."/>
            <person name="Marechal E."/>
            <person name="Cagnac O."/>
            <person name="Amato A."/>
        </authorList>
    </citation>
    <scope>NUCLEOTIDE SEQUENCE [LARGE SCALE GENOMIC DNA]</scope>
</reference>
<dbReference type="Gene3D" id="3.30.572.10">
    <property type="entry name" value="Thymidylate synthase/dCMP hydroxymethylase domain"/>
    <property type="match status" value="1"/>
</dbReference>
<comment type="similarity">
    <text evidence="2 15">In the C-terminal section; belongs to the thymidylate synthase family.</text>
</comment>
<evidence type="ECO:0000256" key="15">
    <source>
        <dbReference type="PIRNR" id="PIRNR000389"/>
    </source>
</evidence>
<evidence type="ECO:0000256" key="4">
    <source>
        <dbReference type="ARBA" id="ARBA00019798"/>
    </source>
</evidence>
<dbReference type="PIRSF" id="PIRSF000389">
    <property type="entry name" value="DHFR-TS"/>
    <property type="match status" value="1"/>
</dbReference>
<evidence type="ECO:0000256" key="7">
    <source>
        <dbReference type="ARBA" id="ARBA00022679"/>
    </source>
</evidence>
<dbReference type="GO" id="GO:0032259">
    <property type="term" value="P:methylation"/>
    <property type="evidence" value="ECO:0007669"/>
    <property type="project" value="UniProtKB-KW"/>
</dbReference>
<dbReference type="NCBIfam" id="NF002497">
    <property type="entry name" value="PRK01827.1-3"/>
    <property type="match status" value="1"/>
</dbReference>
<dbReference type="FunCoup" id="A0A2R5GPL8">
    <property type="interactions" value="58"/>
</dbReference>
<dbReference type="InterPro" id="IPR023451">
    <property type="entry name" value="Thymidate_synth/dCMP_Mease_dom"/>
</dbReference>
<dbReference type="EMBL" id="BEYU01000132">
    <property type="protein sequence ID" value="GBG32822.1"/>
    <property type="molecule type" value="Genomic_DNA"/>
</dbReference>
<dbReference type="InterPro" id="IPR024072">
    <property type="entry name" value="DHFR-like_dom_sf"/>
</dbReference>
<evidence type="ECO:0000313" key="21">
    <source>
        <dbReference type="Proteomes" id="UP000241890"/>
    </source>
</evidence>
<dbReference type="PROSITE" id="PS00091">
    <property type="entry name" value="THYMIDYLATE_SYNTHASE"/>
    <property type="match status" value="1"/>
</dbReference>
<organism evidence="20 21">
    <name type="scientific">Hondaea fermentalgiana</name>
    <dbReference type="NCBI Taxonomy" id="2315210"/>
    <lineage>
        <taxon>Eukaryota</taxon>
        <taxon>Sar</taxon>
        <taxon>Stramenopiles</taxon>
        <taxon>Bigyra</taxon>
        <taxon>Labyrinthulomycetes</taxon>
        <taxon>Thraustochytrida</taxon>
        <taxon>Thraustochytriidae</taxon>
        <taxon>Hondaea</taxon>
    </lineage>
</organism>
<dbReference type="InterPro" id="IPR017925">
    <property type="entry name" value="DHFR_CS"/>
</dbReference>
<feature type="region of interest" description="Disordered" evidence="18">
    <location>
        <begin position="207"/>
        <end position="256"/>
    </location>
</feature>
<dbReference type="GO" id="GO:0046654">
    <property type="term" value="P:tetrahydrofolate biosynthetic process"/>
    <property type="evidence" value="ECO:0007669"/>
    <property type="project" value="UniProtKB-UniPathway"/>
</dbReference>
<dbReference type="InterPro" id="IPR045097">
    <property type="entry name" value="Thymidate_synth/dCMP_Mease"/>
</dbReference>
<keyword evidence="6 15" id="KW-0489">Methyltransferase</keyword>
<dbReference type="InParanoid" id="A0A2R5GPL8"/>
<evidence type="ECO:0000256" key="9">
    <source>
        <dbReference type="ARBA" id="ARBA00022857"/>
    </source>
</evidence>
<dbReference type="GO" id="GO:0005739">
    <property type="term" value="C:mitochondrion"/>
    <property type="evidence" value="ECO:0007669"/>
    <property type="project" value="TreeGrafter"/>
</dbReference>
<evidence type="ECO:0000256" key="12">
    <source>
        <dbReference type="ARBA" id="ARBA00025154"/>
    </source>
</evidence>
<accession>A0A2R5GPL8</accession>
<evidence type="ECO:0000313" key="20">
    <source>
        <dbReference type="EMBL" id="GBG32822.1"/>
    </source>
</evidence>
<name>A0A2R5GPL8_9STRA</name>
<feature type="domain" description="DHFR" evidence="19">
    <location>
        <begin position="12"/>
        <end position="201"/>
    </location>
</feature>
<dbReference type="PANTHER" id="PTHR11548:SF2">
    <property type="entry name" value="THYMIDYLATE SYNTHASE"/>
    <property type="match status" value="1"/>
</dbReference>
<dbReference type="FunFam" id="3.30.572.10:FF:000002">
    <property type="entry name" value="Possible thymidylate synthase"/>
    <property type="match status" value="1"/>
</dbReference>
<dbReference type="InterPro" id="IPR012262">
    <property type="entry name" value="DHFR-TS"/>
</dbReference>
<dbReference type="OrthoDB" id="766at2759"/>
<dbReference type="UniPathway" id="UPA00077">
    <property type="reaction ID" value="UER00158"/>
</dbReference>
<dbReference type="InterPro" id="IPR020940">
    <property type="entry name" value="Thymidylate_synthase_AS"/>
</dbReference>
<proteinExistence type="inferred from homology"/>
<dbReference type="Pfam" id="PF00186">
    <property type="entry name" value="DHFR_1"/>
    <property type="match status" value="1"/>
</dbReference>
<evidence type="ECO:0000256" key="5">
    <source>
        <dbReference type="ARBA" id="ARBA00022563"/>
    </source>
</evidence>
<keyword evidence="21" id="KW-1185">Reference proteome</keyword>
<evidence type="ECO:0000256" key="11">
    <source>
        <dbReference type="ARBA" id="ARBA00023268"/>
    </source>
</evidence>
<feature type="active site" evidence="16 17">
    <location>
        <position position="428"/>
    </location>
</feature>
<dbReference type="InterPro" id="IPR001796">
    <property type="entry name" value="DHFR_dom"/>
</dbReference>
<comment type="pathway">
    <text evidence="1 15">Cofactor biosynthesis; tetrahydrofolate biosynthesis; 5,6,7,8-tetrahydrofolate from 7,8-dihydrofolate: step 1/1.</text>
</comment>
<dbReference type="GO" id="GO:0004799">
    <property type="term" value="F:thymidylate synthase activity"/>
    <property type="evidence" value="ECO:0007669"/>
    <property type="project" value="UniProtKB-EC"/>
</dbReference>
<keyword evidence="9" id="KW-0521">NADP</keyword>
<dbReference type="GO" id="GO:0005829">
    <property type="term" value="C:cytosol"/>
    <property type="evidence" value="ECO:0007669"/>
    <property type="project" value="TreeGrafter"/>
</dbReference>
<keyword evidence="8 15" id="KW-0545">Nucleotide biosynthesis</keyword>
<dbReference type="Proteomes" id="UP000241890">
    <property type="component" value="Unassembled WGS sequence"/>
</dbReference>
<comment type="similarity">
    <text evidence="3 15">In the N-terminal section; belongs to the dihydrofolate reductase family.</text>
</comment>
<dbReference type="Pfam" id="PF00303">
    <property type="entry name" value="Thymidylat_synt"/>
    <property type="match status" value="1"/>
</dbReference>
<dbReference type="PROSITE" id="PS00075">
    <property type="entry name" value="DHFR_1"/>
    <property type="match status" value="1"/>
</dbReference>